<dbReference type="PANTHER" id="PTHR33018">
    <property type="entry name" value="OS10G0338966 PROTEIN-RELATED"/>
    <property type="match status" value="1"/>
</dbReference>
<evidence type="ECO:0000313" key="2">
    <source>
        <dbReference type="Proteomes" id="UP000288805"/>
    </source>
</evidence>
<protein>
    <submittedName>
        <fullName evidence="1">Uncharacterized protein</fullName>
    </submittedName>
</protein>
<proteinExistence type="predicted"/>
<dbReference type="Proteomes" id="UP000288805">
    <property type="component" value="Unassembled WGS sequence"/>
</dbReference>
<organism evidence="1 2">
    <name type="scientific">Vitis vinifera</name>
    <name type="common">Grape</name>
    <dbReference type="NCBI Taxonomy" id="29760"/>
    <lineage>
        <taxon>Eukaryota</taxon>
        <taxon>Viridiplantae</taxon>
        <taxon>Streptophyta</taxon>
        <taxon>Embryophyta</taxon>
        <taxon>Tracheophyta</taxon>
        <taxon>Spermatophyta</taxon>
        <taxon>Magnoliopsida</taxon>
        <taxon>eudicotyledons</taxon>
        <taxon>Gunneridae</taxon>
        <taxon>Pentapetalae</taxon>
        <taxon>rosids</taxon>
        <taxon>Vitales</taxon>
        <taxon>Vitaceae</taxon>
        <taxon>Viteae</taxon>
        <taxon>Vitis</taxon>
    </lineage>
</organism>
<gene>
    <name evidence="1" type="ORF">CK203_053768</name>
</gene>
<dbReference type="PANTHER" id="PTHR33018:SF37">
    <property type="entry name" value="TRANSPOSASE TNP1_EN_SPM-LIKE DOMAIN-CONTAINING PROTEIN"/>
    <property type="match status" value="1"/>
</dbReference>
<sequence>MEKKQGKKNGNYDKVVIPVVEKIDKLLKEFEESGQSYSGSNDILAQALGTAEYSGRLRGKGKHYTHRQFFHSAAGCAMQDFVKAFEERQAQFEAGILAKLSQIVPTRPQSDVGSCNIKTKQLVLPKVVDCPQYLVEVVQKEPEKKENVVAGGTIVLESGPNYLVVVDVPYEPNTTLPIPIPGEITTVGTTVGYQVLWLAYLVILSTHPIQEVKKLKKQRIKQIEVKGKCENPQDIKNFDTLVGLMLKEQKVKSIDIPIDIFGESFRTFLMKEDMDMIISSKEVSSNCIIYYIWHLHKKMVDVKMTERFAFVNPALVSKAGMGEASKES</sequence>
<comment type="caution">
    <text evidence="1">The sequence shown here is derived from an EMBL/GenBank/DDBJ whole genome shotgun (WGS) entry which is preliminary data.</text>
</comment>
<dbReference type="EMBL" id="QGNW01000368">
    <property type="protein sequence ID" value="RVW74499.1"/>
    <property type="molecule type" value="Genomic_DNA"/>
</dbReference>
<dbReference type="AlphaFoldDB" id="A0A438GQK7"/>
<name>A0A438GQK7_VITVI</name>
<reference evidence="1 2" key="1">
    <citation type="journal article" date="2018" name="PLoS Genet.">
        <title>Population sequencing reveals clonal diversity and ancestral inbreeding in the grapevine cultivar Chardonnay.</title>
        <authorList>
            <person name="Roach M.J."/>
            <person name="Johnson D.L."/>
            <person name="Bohlmann J."/>
            <person name="van Vuuren H.J."/>
            <person name="Jones S.J."/>
            <person name="Pretorius I.S."/>
            <person name="Schmidt S.A."/>
            <person name="Borneman A.R."/>
        </authorList>
    </citation>
    <scope>NUCLEOTIDE SEQUENCE [LARGE SCALE GENOMIC DNA]</scope>
    <source>
        <strain evidence="2">cv. Chardonnay</strain>
        <tissue evidence="1">Leaf</tissue>
    </source>
</reference>
<evidence type="ECO:0000313" key="1">
    <source>
        <dbReference type="EMBL" id="RVW74499.1"/>
    </source>
</evidence>
<accession>A0A438GQK7</accession>